<name>A0A1L3I3W7_9RHOB</name>
<dbReference type="EMBL" id="CP016364">
    <property type="protein sequence ID" value="APG46692.1"/>
    <property type="molecule type" value="Genomic_DNA"/>
</dbReference>
<dbReference type="AlphaFoldDB" id="A0A1L3I3W7"/>
<dbReference type="OrthoDB" id="7871801at2"/>
<keyword evidence="1" id="KW-0472">Membrane</keyword>
<reference evidence="3" key="1">
    <citation type="submission" date="2016-07" db="EMBL/GenBank/DDBJ databases">
        <title>Phaeobacter portensis sp. nov., a tropodithietic acid producing bacterium isolated from a German harbor.</title>
        <authorList>
            <person name="Freese H.M."/>
            <person name="Bunk B."/>
            <person name="Breider S."/>
            <person name="Brinkhoff T."/>
        </authorList>
    </citation>
    <scope>NUCLEOTIDE SEQUENCE [LARGE SCALE GENOMIC DNA]</scope>
    <source>
        <strain evidence="3">P97</strain>
    </source>
</reference>
<dbReference type="RefSeq" id="WP_072504350.1">
    <property type="nucleotide sequence ID" value="NZ_CP016364.1"/>
</dbReference>
<organism evidence="2 3">
    <name type="scientific">Phaeobacter porticola</name>
    <dbReference type="NCBI Taxonomy" id="1844006"/>
    <lineage>
        <taxon>Bacteria</taxon>
        <taxon>Pseudomonadati</taxon>
        <taxon>Pseudomonadota</taxon>
        <taxon>Alphaproteobacteria</taxon>
        <taxon>Rhodobacterales</taxon>
        <taxon>Roseobacteraceae</taxon>
        <taxon>Phaeobacter</taxon>
    </lineage>
</organism>
<dbReference type="KEGG" id="php:PhaeoP97_01267"/>
<evidence type="ECO:0000256" key="1">
    <source>
        <dbReference type="SAM" id="Phobius"/>
    </source>
</evidence>
<gene>
    <name evidence="2" type="ORF">PhaeoP97_01267</name>
</gene>
<feature type="transmembrane region" description="Helical" evidence="1">
    <location>
        <begin position="69"/>
        <end position="91"/>
    </location>
</feature>
<dbReference type="Proteomes" id="UP000183859">
    <property type="component" value="Chromosome"/>
</dbReference>
<evidence type="ECO:0000313" key="2">
    <source>
        <dbReference type="EMBL" id="APG46692.1"/>
    </source>
</evidence>
<keyword evidence="1" id="KW-1133">Transmembrane helix</keyword>
<protein>
    <submittedName>
        <fullName evidence="2">Uncharacterized protein</fullName>
    </submittedName>
</protein>
<proteinExistence type="predicted"/>
<feature type="transmembrane region" description="Helical" evidence="1">
    <location>
        <begin position="31"/>
        <end position="49"/>
    </location>
</feature>
<sequence length="111" mass="12209">MIRGDGAEDEGETAAPFVARKTYRRRRLMDVAKLLPVLGALLFAVPLMWPDADPYPAPDSVSGMPLSQAMIYILVVWAGLILASFFFAMAVRRWAEHWTEGGETGRGGDPD</sequence>
<dbReference type="STRING" id="1844006.PhaeoP97_01267"/>
<accession>A0A1L3I3W7</accession>
<keyword evidence="1" id="KW-0812">Transmembrane</keyword>
<evidence type="ECO:0000313" key="3">
    <source>
        <dbReference type="Proteomes" id="UP000183859"/>
    </source>
</evidence>
<keyword evidence="3" id="KW-1185">Reference proteome</keyword>